<dbReference type="GO" id="GO:0000502">
    <property type="term" value="C:proteasome complex"/>
    <property type="evidence" value="ECO:0007669"/>
    <property type="project" value="UniProtKB-KW"/>
</dbReference>
<organism evidence="1">
    <name type="scientific">Macaca fascicularis</name>
    <name type="common">Crab-eating macaque</name>
    <name type="synonym">Cynomolgus monkey</name>
    <dbReference type="NCBI Taxonomy" id="9541"/>
    <lineage>
        <taxon>Eukaryota</taxon>
        <taxon>Metazoa</taxon>
        <taxon>Chordata</taxon>
        <taxon>Craniata</taxon>
        <taxon>Vertebrata</taxon>
        <taxon>Euteleostomi</taxon>
        <taxon>Mammalia</taxon>
        <taxon>Eutheria</taxon>
        <taxon>Euarchontoglires</taxon>
        <taxon>Primates</taxon>
        <taxon>Haplorrhini</taxon>
        <taxon>Catarrhini</taxon>
        <taxon>Cercopithecidae</taxon>
        <taxon>Cercopithecinae</taxon>
        <taxon>Macaca</taxon>
    </lineage>
</organism>
<dbReference type="AlphaFoldDB" id="I7GLK0"/>
<accession>I7GLK0</accession>
<reference evidence="1" key="1">
    <citation type="journal article" date="2007" name="PLoS Biol.">
        <title>Rate of evolution in brain-expressed genes in humans and other primates.</title>
        <authorList>
            <person name="Wang H.-Y."/>
            <person name="Chien H.-C."/>
            <person name="Osada N."/>
            <person name="Hashimoto K."/>
            <person name="Sugano S."/>
            <person name="Gojobori T."/>
            <person name="Chou C.-K."/>
            <person name="Tsai S.-F."/>
            <person name="Wu C.-I."/>
            <person name="Shen C.-K.J."/>
        </authorList>
    </citation>
    <scope>NUCLEOTIDE SEQUENCE</scope>
</reference>
<keyword evidence="1" id="KW-0647">Proteasome</keyword>
<proteinExistence type="evidence at transcript level"/>
<name>I7GLK0_MACFA</name>
<protein>
    <submittedName>
        <fullName evidence="1">Macaca fascicularis brain cDNA clone: QflA-18545, similar to human proteasome (prosome, macropain) subunit, alpha type, 5(PSMA5), mRNA, RefSeq: NM_002790.2</fullName>
    </submittedName>
</protein>
<dbReference type="EMBL" id="AB172535">
    <property type="protein sequence ID" value="BAE89597.1"/>
    <property type="molecule type" value="mRNA"/>
</dbReference>
<evidence type="ECO:0000313" key="1">
    <source>
        <dbReference type="EMBL" id="BAE89597.1"/>
    </source>
</evidence>
<sequence length="58" mass="6440">MHMRNLEDFDFPSLLLKSFLCSLTNNSQVNVPSASLLPVPSFVQVPIFPLPCIFSEAS</sequence>